<dbReference type="EMBL" id="UOFJ01000385">
    <property type="protein sequence ID" value="VAW69008.1"/>
    <property type="molecule type" value="Genomic_DNA"/>
</dbReference>
<accession>A0A3B0XL46</accession>
<protein>
    <submittedName>
        <fullName evidence="1">Uncharacterized protein</fullName>
    </submittedName>
</protein>
<organism evidence="1">
    <name type="scientific">hydrothermal vent metagenome</name>
    <dbReference type="NCBI Taxonomy" id="652676"/>
    <lineage>
        <taxon>unclassified sequences</taxon>
        <taxon>metagenomes</taxon>
        <taxon>ecological metagenomes</taxon>
    </lineage>
</organism>
<gene>
    <name evidence="1" type="ORF">MNBD_GAMMA10-2375</name>
</gene>
<reference evidence="1" key="1">
    <citation type="submission" date="2018-06" db="EMBL/GenBank/DDBJ databases">
        <authorList>
            <person name="Zhirakovskaya E."/>
        </authorList>
    </citation>
    <scope>NUCLEOTIDE SEQUENCE</scope>
</reference>
<evidence type="ECO:0000313" key="1">
    <source>
        <dbReference type="EMBL" id="VAW69008.1"/>
    </source>
</evidence>
<dbReference type="AlphaFoldDB" id="A0A3B0XL46"/>
<name>A0A3B0XL46_9ZZZZ</name>
<sequence>MIVLDVKVDKKVHQQVIEYLCKSKTARDILEYHQKSAVRVTVVQVYFHGKSAFANDYGFKNNKHVIYYNPYAGYEGPQGVLSPALAHIHELTHAYLHIAKNPISWEKKIEVQENYVVQNYENKISEELNEPVRMHYRNYRKVQVSGPVPPFEVIRRWA</sequence>
<proteinExistence type="predicted"/>